<dbReference type="Proteomes" id="UP000650582">
    <property type="component" value="Unassembled WGS sequence"/>
</dbReference>
<dbReference type="Gene3D" id="3.20.20.100">
    <property type="entry name" value="NADP-dependent oxidoreductase domain"/>
    <property type="match status" value="1"/>
</dbReference>
<dbReference type="PANTHER" id="PTHR43364:SF4">
    <property type="entry name" value="NAD(P)-LINKED OXIDOREDUCTASE SUPERFAMILY PROTEIN"/>
    <property type="match status" value="1"/>
</dbReference>
<evidence type="ECO:0000313" key="9">
    <source>
        <dbReference type="Proteomes" id="UP000650582"/>
    </source>
</evidence>
<evidence type="ECO:0000256" key="2">
    <source>
        <dbReference type="ARBA" id="ARBA00022692"/>
    </source>
</evidence>
<keyword evidence="3 6" id="KW-1133">Transmembrane helix</keyword>
<dbReference type="PANTHER" id="PTHR43364">
    <property type="entry name" value="NADH-SPECIFIC METHYLGLYOXAL REDUCTASE-RELATED"/>
    <property type="match status" value="1"/>
</dbReference>
<evidence type="ECO:0000313" key="8">
    <source>
        <dbReference type="EMBL" id="KAF8686385.1"/>
    </source>
</evidence>
<protein>
    <submittedName>
        <fullName evidence="8">Aldo kereductase</fullName>
    </submittedName>
</protein>
<dbReference type="GO" id="GO:0005829">
    <property type="term" value="C:cytosol"/>
    <property type="evidence" value="ECO:0007669"/>
    <property type="project" value="UniProtKB-ARBA"/>
</dbReference>
<dbReference type="CDD" id="cd19079">
    <property type="entry name" value="AKR_EcYajO-like"/>
    <property type="match status" value="1"/>
</dbReference>
<keyword evidence="4" id="KW-0560">Oxidoreductase</keyword>
<dbReference type="FunFam" id="3.20.20.100:FF:000004">
    <property type="entry name" value="Oxidoreductase, aldo/keto reductase"/>
    <property type="match status" value="1"/>
</dbReference>
<dbReference type="GO" id="GO:0016020">
    <property type="term" value="C:membrane"/>
    <property type="evidence" value="ECO:0007669"/>
    <property type="project" value="UniProtKB-SubCell"/>
</dbReference>
<feature type="transmembrane region" description="Helical" evidence="6">
    <location>
        <begin position="530"/>
        <end position="552"/>
    </location>
</feature>
<evidence type="ECO:0000256" key="4">
    <source>
        <dbReference type="ARBA" id="ARBA00023002"/>
    </source>
</evidence>
<keyword evidence="2 6" id="KW-0812">Transmembrane</keyword>
<feature type="domain" description="NADP-dependent oxidoreductase" evidence="7">
    <location>
        <begin position="25"/>
        <end position="335"/>
    </location>
</feature>
<name>A0A8H7HI88_9AGAM</name>
<dbReference type="GO" id="GO:0016491">
    <property type="term" value="F:oxidoreductase activity"/>
    <property type="evidence" value="ECO:0007669"/>
    <property type="project" value="UniProtKB-KW"/>
</dbReference>
<keyword evidence="5 6" id="KW-0472">Membrane</keyword>
<dbReference type="InterPro" id="IPR023210">
    <property type="entry name" value="NADP_OxRdtase_dom"/>
</dbReference>
<dbReference type="AlphaFoldDB" id="A0A8H7HI88"/>
<dbReference type="InterPro" id="IPR036812">
    <property type="entry name" value="NAD(P)_OxRdtase_dom_sf"/>
</dbReference>
<feature type="transmembrane region" description="Helical" evidence="6">
    <location>
        <begin position="573"/>
        <end position="596"/>
    </location>
</feature>
<organism evidence="8 9">
    <name type="scientific">Rhizoctonia solani</name>
    <dbReference type="NCBI Taxonomy" id="456999"/>
    <lineage>
        <taxon>Eukaryota</taxon>
        <taxon>Fungi</taxon>
        <taxon>Dikarya</taxon>
        <taxon>Basidiomycota</taxon>
        <taxon>Agaricomycotina</taxon>
        <taxon>Agaricomycetes</taxon>
        <taxon>Cantharellales</taxon>
        <taxon>Ceratobasidiaceae</taxon>
        <taxon>Rhizoctonia</taxon>
    </lineage>
</organism>
<dbReference type="Pfam" id="PF00248">
    <property type="entry name" value="Aldo_ket_red"/>
    <property type="match status" value="1"/>
</dbReference>
<feature type="transmembrane region" description="Helical" evidence="6">
    <location>
        <begin position="608"/>
        <end position="632"/>
    </location>
</feature>
<evidence type="ECO:0000256" key="5">
    <source>
        <dbReference type="ARBA" id="ARBA00023136"/>
    </source>
</evidence>
<evidence type="ECO:0000256" key="3">
    <source>
        <dbReference type="ARBA" id="ARBA00022989"/>
    </source>
</evidence>
<evidence type="ECO:0000259" key="7">
    <source>
        <dbReference type="Pfam" id="PF00248"/>
    </source>
</evidence>
<evidence type="ECO:0000256" key="6">
    <source>
        <dbReference type="SAM" id="Phobius"/>
    </source>
</evidence>
<feature type="transmembrane region" description="Helical" evidence="6">
    <location>
        <begin position="470"/>
        <end position="489"/>
    </location>
</feature>
<feature type="transmembrane region" description="Helical" evidence="6">
    <location>
        <begin position="496"/>
        <end position="515"/>
    </location>
</feature>
<gene>
    <name evidence="8" type="ORF">RHS04_00349</name>
</gene>
<comment type="caution">
    <text evidence="8">The sequence shown here is derived from an EMBL/GenBank/DDBJ whole genome shotgun (WGS) entry which is preliminary data.</text>
</comment>
<dbReference type="InterPro" id="IPR050523">
    <property type="entry name" value="AKR_Detox_Biosynth"/>
</dbReference>
<reference evidence="8" key="1">
    <citation type="submission" date="2020-09" db="EMBL/GenBank/DDBJ databases">
        <title>Comparative genome analyses of four rice-infecting Rhizoctonia solani isolates reveal extensive enrichment of homogalacturonan modification genes.</title>
        <authorList>
            <person name="Lee D.-Y."/>
            <person name="Jeon J."/>
            <person name="Kim K.-T."/>
            <person name="Cheong K."/>
            <person name="Song H."/>
            <person name="Choi G."/>
            <person name="Ko J."/>
            <person name="Opiyo S.O."/>
            <person name="Zuo S."/>
            <person name="Madhav S."/>
            <person name="Lee Y.-H."/>
            <person name="Wang G.-L."/>
        </authorList>
    </citation>
    <scope>NUCLEOTIDE SEQUENCE</scope>
    <source>
        <strain evidence="8">AG1-IA YN-7</strain>
    </source>
</reference>
<evidence type="ECO:0000256" key="1">
    <source>
        <dbReference type="ARBA" id="ARBA00004141"/>
    </source>
</evidence>
<dbReference type="SUPFAM" id="SSF51430">
    <property type="entry name" value="NAD(P)-linked oxidoreductase"/>
    <property type="match status" value="1"/>
</dbReference>
<comment type="subcellular location">
    <subcellularLocation>
        <location evidence="1">Membrane</location>
        <topology evidence="1">Multi-pass membrane protein</topology>
    </subcellularLocation>
</comment>
<dbReference type="EMBL" id="JACYCC010000010">
    <property type="protein sequence ID" value="KAF8686385.1"/>
    <property type="molecule type" value="Genomic_DNA"/>
</dbReference>
<proteinExistence type="predicted"/>
<feature type="transmembrane region" description="Helical" evidence="6">
    <location>
        <begin position="653"/>
        <end position="680"/>
    </location>
</feature>
<sequence>MSVEDKHRRKMTYVRLGNSGLKVSRLILGLMSYGQKEWGEWVLGEEEGIKHIKAAYDAGIQTFDTADVYSNGESERILGKAIKQLNLPRGEIVVMTKVFNIVRREPGPFLPTVRGDSPQADALGYTNQYGLSRKAHSSIASCLSIANQCHRFDYQTPIAETMQALHDVVKAGYARYIGMSSCHAYQFHAMQNYAINNGLTPFIAMQNQYNLVYREEEREMIPTLKMFGVGMIPWSPLSQGILSRPYEETTLRAQTSHSAQLWKKTKEDNKEIILRVEKIAKARDISMAQVAVAWCLSKDVVTAPIVGTTSLANLQDLIGGLDVTLTEDEIKQLEEPYLAILNDDLVQDITSASILRTHCFAAQTEGSVNRVYFVHFLATALYYQFDRFSRFGYNRRRCDGRMVSIGYLSSPTPDLDCATQLKTYLFSLFQLPKENSMSTSLGVILAAANATSSQRPNPAEHLPFNYVPTGWVGILFLVLFALTTTGHLFQAVTLKTTYMIPTLVLCGVGELLGWAGRYWGHVNPHNGDAFMMQITTTIIAPSFMTAAMFLILPKIINELGTMYSRMPPRLYSIIFITADVTALIIQAAGGAMASVARTPEGSERGGKIMLGGIVIQLIAVILYTILGLEFVIRFSYDRPAHPKIISDLRKNSGWVGVPRGIVKMLTGLAIATVFIIIRSIYRTIELTDGWNGTIISTESYFNWFDGAPIFVAMFYVPDIQRFSPWKFAAKLGEQQSIANFCILVQRSSRDDSGVKSFDC</sequence>
<dbReference type="Pfam" id="PF04479">
    <property type="entry name" value="RTA1"/>
    <property type="match status" value="1"/>
</dbReference>
<accession>A0A8H7HI88</accession>
<dbReference type="InterPro" id="IPR007568">
    <property type="entry name" value="RTA1"/>
</dbReference>